<evidence type="ECO:0000256" key="3">
    <source>
        <dbReference type="ARBA" id="ARBA00022530"/>
    </source>
</evidence>
<evidence type="ECO:0000256" key="6">
    <source>
        <dbReference type="ARBA" id="ARBA00022889"/>
    </source>
</evidence>
<reference evidence="11" key="1">
    <citation type="submission" date="2022-11" db="EMBL/GenBank/DDBJ databases">
        <title>Centuries of genome instability and evolution in soft-shell clam transmissible cancer (bioRxiv).</title>
        <authorList>
            <person name="Hart S.F.M."/>
            <person name="Yonemitsu M.A."/>
            <person name="Giersch R.M."/>
            <person name="Beal B.F."/>
            <person name="Arriagada G."/>
            <person name="Davis B.W."/>
            <person name="Ostrander E.A."/>
            <person name="Goff S.P."/>
            <person name="Metzger M.J."/>
        </authorList>
    </citation>
    <scope>NUCLEOTIDE SEQUENCE</scope>
    <source>
        <strain evidence="11">MELC-2E11</strain>
        <tissue evidence="11">Siphon/mantle</tissue>
    </source>
</reference>
<accession>A0ABY7FJP2</accession>
<dbReference type="InterPro" id="IPR036383">
    <property type="entry name" value="TSP1_rpt_sf"/>
</dbReference>
<evidence type="ECO:0000259" key="10">
    <source>
        <dbReference type="PROSITE" id="PS51020"/>
    </source>
</evidence>
<keyword evidence="5 9" id="KW-0732">Signal</keyword>
<dbReference type="Pfam" id="PF06468">
    <property type="entry name" value="Spond_N"/>
    <property type="match status" value="1"/>
</dbReference>
<evidence type="ECO:0000256" key="4">
    <source>
        <dbReference type="ARBA" id="ARBA00022723"/>
    </source>
</evidence>
<dbReference type="InterPro" id="IPR009465">
    <property type="entry name" value="Spondin_N"/>
</dbReference>
<keyword evidence="3" id="KW-0272">Extracellular matrix</keyword>
<keyword evidence="7" id="KW-1015">Disulfide bond</keyword>
<proteinExistence type="predicted"/>
<evidence type="ECO:0000313" key="11">
    <source>
        <dbReference type="EMBL" id="WAR21554.1"/>
    </source>
</evidence>
<evidence type="ECO:0000256" key="5">
    <source>
        <dbReference type="ARBA" id="ARBA00022729"/>
    </source>
</evidence>
<feature type="signal peptide" evidence="9">
    <location>
        <begin position="1"/>
        <end position="22"/>
    </location>
</feature>
<organism evidence="11 12">
    <name type="scientific">Mya arenaria</name>
    <name type="common">Soft-shell clam</name>
    <dbReference type="NCBI Taxonomy" id="6604"/>
    <lineage>
        <taxon>Eukaryota</taxon>
        <taxon>Metazoa</taxon>
        <taxon>Spiralia</taxon>
        <taxon>Lophotrochozoa</taxon>
        <taxon>Mollusca</taxon>
        <taxon>Bivalvia</taxon>
        <taxon>Autobranchia</taxon>
        <taxon>Heteroconchia</taxon>
        <taxon>Euheterodonta</taxon>
        <taxon>Imparidentia</taxon>
        <taxon>Neoheterodontei</taxon>
        <taxon>Myida</taxon>
        <taxon>Myoidea</taxon>
        <taxon>Myidae</taxon>
        <taxon>Mya</taxon>
    </lineage>
</organism>
<feature type="chain" id="PRO_5046251037" evidence="9">
    <location>
        <begin position="23"/>
        <end position="380"/>
    </location>
</feature>
<dbReference type="Proteomes" id="UP001164746">
    <property type="component" value="Chromosome 12"/>
</dbReference>
<dbReference type="Gene3D" id="2.20.100.10">
    <property type="entry name" value="Thrombospondin type-1 (TSP1) repeat"/>
    <property type="match status" value="1"/>
</dbReference>
<keyword evidence="8" id="KW-0325">Glycoprotein</keyword>
<dbReference type="PANTHER" id="PTHR11311">
    <property type="entry name" value="SPONDIN"/>
    <property type="match status" value="1"/>
</dbReference>
<evidence type="ECO:0000256" key="8">
    <source>
        <dbReference type="ARBA" id="ARBA00023180"/>
    </source>
</evidence>
<keyword evidence="2" id="KW-0964">Secreted</keyword>
<evidence type="ECO:0000256" key="1">
    <source>
        <dbReference type="ARBA" id="ARBA00004498"/>
    </source>
</evidence>
<gene>
    <name evidence="11" type="ORF">MAR_015528</name>
</gene>
<dbReference type="SUPFAM" id="SSF82895">
    <property type="entry name" value="TSP-1 type 1 repeat"/>
    <property type="match status" value="1"/>
</dbReference>
<keyword evidence="12" id="KW-1185">Reference proteome</keyword>
<dbReference type="InterPro" id="IPR051418">
    <property type="entry name" value="Spondin/Thrombospondin_T1"/>
</dbReference>
<comment type="subcellular location">
    <subcellularLocation>
        <location evidence="1">Secreted</location>
        <location evidence="1">Extracellular space</location>
        <location evidence="1">Extracellular matrix</location>
    </subcellularLocation>
</comment>
<dbReference type="InterPro" id="IPR044004">
    <property type="entry name" value="TSP1_spondin_dom"/>
</dbReference>
<dbReference type="InterPro" id="IPR038678">
    <property type="entry name" value="Spondin_N_sf"/>
</dbReference>
<feature type="domain" description="Spondin" evidence="10">
    <location>
        <begin position="35"/>
        <end position="221"/>
    </location>
</feature>
<name>A0ABY7FJP2_MYAAR</name>
<dbReference type="PROSITE" id="PS51020">
    <property type="entry name" value="SPONDIN"/>
    <property type="match status" value="1"/>
</dbReference>
<dbReference type="Gene3D" id="2.60.40.2130">
    <property type="entry name" value="F-spondin domain"/>
    <property type="match status" value="1"/>
</dbReference>
<dbReference type="PANTHER" id="PTHR11311:SF15">
    <property type="entry name" value="SPONDIN-2"/>
    <property type="match status" value="1"/>
</dbReference>
<protein>
    <submittedName>
        <fullName evidence="11">SPON2-like protein</fullName>
    </submittedName>
</protein>
<dbReference type="PROSITE" id="PS50092">
    <property type="entry name" value="TSP1"/>
    <property type="match status" value="1"/>
</dbReference>
<dbReference type="SMART" id="SM00209">
    <property type="entry name" value="TSP1"/>
    <property type="match status" value="1"/>
</dbReference>
<keyword evidence="4" id="KW-0479">Metal-binding</keyword>
<evidence type="ECO:0000256" key="2">
    <source>
        <dbReference type="ARBA" id="ARBA00022525"/>
    </source>
</evidence>
<dbReference type="Pfam" id="PF19028">
    <property type="entry name" value="TSP1_spondin"/>
    <property type="match status" value="1"/>
</dbReference>
<dbReference type="InterPro" id="IPR000884">
    <property type="entry name" value="TSP1_rpt"/>
</dbReference>
<evidence type="ECO:0000256" key="9">
    <source>
        <dbReference type="SAM" id="SignalP"/>
    </source>
</evidence>
<keyword evidence="6" id="KW-0130">Cell adhesion</keyword>
<sequence>MANITNVISCVIVLVVLVMCDAKNVRKNKQKTKKYSGKCKPNIVAEYELAFQGAWSEKGYPRMYPKYRPHAQWSKLIGRSHSDRYTMWREGALASEAVQAFAEEGNTRGFDIEAQAYGGIRDTFTAAPISGGLGKTAANFIADGTHNLVTFMVRLVPSPDWFVGVSSYDLCERRRWKNHIKIDLYPIDAGTDRGLSFTSPDWHSVPRENIYSLSPNKPAHSASSFYYSNITSLPPIAKVYLTKIAEYRRKGKVPPPVKQERNLVIYSDETEFEQPSEVIPKLEKIIDKAIEQSKEPKVNEIEVPRAEPLIAAGPGCLVSEWSTWGACSVTCGFGRQERQRNILRRAVHPGHYCPVLREERTCGTMSTCEWEAFQFLNRNG</sequence>
<dbReference type="NCBIfam" id="NF038123">
    <property type="entry name" value="NF038123_dom"/>
    <property type="match status" value="1"/>
</dbReference>
<dbReference type="EMBL" id="CP111023">
    <property type="protein sequence ID" value="WAR21554.1"/>
    <property type="molecule type" value="Genomic_DNA"/>
</dbReference>
<evidence type="ECO:0000256" key="7">
    <source>
        <dbReference type="ARBA" id="ARBA00023157"/>
    </source>
</evidence>
<evidence type="ECO:0000313" key="12">
    <source>
        <dbReference type="Proteomes" id="UP001164746"/>
    </source>
</evidence>